<keyword evidence="3" id="KW-0472">Membrane</keyword>
<dbReference type="Pfam" id="PF08238">
    <property type="entry name" value="Sel1"/>
    <property type="match status" value="4"/>
</dbReference>
<dbReference type="EMBL" id="JXXR01000016">
    <property type="protein sequence ID" value="KJY71452.1"/>
    <property type="molecule type" value="Genomic_DNA"/>
</dbReference>
<evidence type="ECO:0000256" key="1">
    <source>
        <dbReference type="SAM" id="Coils"/>
    </source>
</evidence>
<feature type="coiled-coil region" evidence="1">
    <location>
        <begin position="22"/>
        <end position="52"/>
    </location>
</feature>
<dbReference type="AlphaFoldDB" id="A0A1V0IDL4"/>
<dbReference type="Proteomes" id="UP000576645">
    <property type="component" value="Unassembled WGS sequence"/>
</dbReference>
<comment type="caution">
    <text evidence="4">The sequence shown here is derived from an EMBL/GenBank/DDBJ whole genome shotgun (WGS) entry which is preliminary data.</text>
</comment>
<keyword evidence="1" id="KW-0175">Coiled coil</keyword>
<feature type="region of interest" description="Disordered" evidence="2">
    <location>
        <begin position="349"/>
        <end position="389"/>
    </location>
</feature>
<evidence type="ECO:0000313" key="5">
    <source>
        <dbReference type="EMBL" id="NOJ21157.1"/>
    </source>
</evidence>
<accession>A0A1V0IDL4</accession>
<proteinExistence type="predicted"/>
<reference evidence="5 6" key="2">
    <citation type="submission" date="2019-09" db="EMBL/GenBank/DDBJ databases">
        <title>Draft genome sequencing and comparative genomics of hatchery-associated Vibrios.</title>
        <authorList>
            <person name="Kehlet-Delgado H."/>
            <person name="Mueller R.S."/>
        </authorList>
    </citation>
    <scope>NUCLEOTIDE SEQUENCE [LARGE SCALE GENOMIC DNA]</scope>
    <source>
        <strain evidence="5 6">09-121-3</strain>
    </source>
</reference>
<protein>
    <submittedName>
        <fullName evidence="5">Sel1 repeat family protein</fullName>
    </submittedName>
</protein>
<dbReference type="InterPro" id="IPR006597">
    <property type="entry name" value="Sel1-like"/>
</dbReference>
<evidence type="ECO:0000256" key="2">
    <source>
        <dbReference type="SAM" id="MobiDB-lite"/>
    </source>
</evidence>
<sequence length="389" mass="44031">MNVIGIAIGATGLLLLCMFMWMLALQLRKKRLEQERKEREIAYRKAMEKNRKQEHEDRIHKAESGHIPTILFLAKEAERSRLKEALYWYNKAARLDNVTGMYGVVRISNKMNQDLVLREEAKFWQTCIPAMEGSIPHKFEMATALFHGRGTDQNIGKAIQILKQAAEQNYVDALIFLGDWYASPHNPEPKPSLSTEYYQKAAALRNNEGRMKLGLNYIHGIGVASNHARGCYWLERAAEKGYTDAMYNAGEAWMNHRPNGNAIAYIWLFLAGQLGHEPARVLRDQVALNLGVDTVVGLQSLSKPILKKIKDKKVSKHAVIKALNKLYKRNIPLEEKEVLGSQATEELELDLSQEPLVSPDDGSDPQPENDAQPAIKEKLDFSQSNIDKA</sequence>
<dbReference type="PANTHER" id="PTHR43628:SF1">
    <property type="entry name" value="CHITIN SYNTHASE REGULATORY FACTOR 2-RELATED"/>
    <property type="match status" value="1"/>
</dbReference>
<organism evidence="4">
    <name type="scientific">Vibrio coralliilyticus</name>
    <dbReference type="NCBI Taxonomy" id="190893"/>
    <lineage>
        <taxon>Bacteria</taxon>
        <taxon>Pseudomonadati</taxon>
        <taxon>Pseudomonadota</taxon>
        <taxon>Gammaproteobacteria</taxon>
        <taxon>Vibrionales</taxon>
        <taxon>Vibrionaceae</taxon>
        <taxon>Vibrio</taxon>
    </lineage>
</organism>
<name>A0A1V0IDL4_9VIBR</name>
<dbReference type="InterPro" id="IPR011990">
    <property type="entry name" value="TPR-like_helical_dom_sf"/>
</dbReference>
<dbReference type="SUPFAM" id="SSF81901">
    <property type="entry name" value="HCP-like"/>
    <property type="match status" value="1"/>
</dbReference>
<dbReference type="EMBL" id="VTXP01000001">
    <property type="protein sequence ID" value="NOJ21157.1"/>
    <property type="molecule type" value="Genomic_DNA"/>
</dbReference>
<keyword evidence="3" id="KW-1133">Transmembrane helix</keyword>
<dbReference type="SMART" id="SM00671">
    <property type="entry name" value="SEL1"/>
    <property type="match status" value="5"/>
</dbReference>
<reference evidence="4" key="1">
    <citation type="journal article" date="2015" name="BMC Genomics">
        <title>Genome mining reveals unlocked bioactive potential of marine Gram-negative bacteria.</title>
        <authorList>
            <person name="Machado H."/>
            <person name="Sonnenschein E.C."/>
            <person name="Melchiorsen J."/>
            <person name="Gram L."/>
        </authorList>
    </citation>
    <scope>NUCLEOTIDE SEQUENCE</scope>
    <source>
        <strain evidence="4">S2052</strain>
    </source>
</reference>
<gene>
    <name evidence="5" type="ORF">F0238_00300</name>
    <name evidence="4" type="ORF">TW71_15710</name>
</gene>
<dbReference type="PANTHER" id="PTHR43628">
    <property type="entry name" value="ACTIVATOR OF C KINASE PROTEIN 1-RELATED"/>
    <property type="match status" value="1"/>
</dbReference>
<keyword evidence="3" id="KW-0812">Transmembrane</keyword>
<dbReference type="RefSeq" id="WP_006961574.1">
    <property type="nucleotide sequence ID" value="NZ_CP063052.1"/>
</dbReference>
<feature type="transmembrane region" description="Helical" evidence="3">
    <location>
        <begin position="6"/>
        <end position="27"/>
    </location>
</feature>
<evidence type="ECO:0000256" key="3">
    <source>
        <dbReference type="SAM" id="Phobius"/>
    </source>
</evidence>
<dbReference type="InterPro" id="IPR052945">
    <property type="entry name" value="Mitotic_Regulator"/>
</dbReference>
<dbReference type="Gene3D" id="1.25.40.10">
    <property type="entry name" value="Tetratricopeptide repeat domain"/>
    <property type="match status" value="1"/>
</dbReference>
<evidence type="ECO:0000313" key="6">
    <source>
        <dbReference type="Proteomes" id="UP000576645"/>
    </source>
</evidence>
<evidence type="ECO:0000313" key="4">
    <source>
        <dbReference type="EMBL" id="KJY71452.1"/>
    </source>
</evidence>